<evidence type="ECO:0000256" key="5">
    <source>
        <dbReference type="PROSITE-ProRule" id="PRU00059"/>
    </source>
</evidence>
<dbReference type="Pfam" id="PF00089">
    <property type="entry name" value="Trypsin"/>
    <property type="match status" value="1"/>
</dbReference>
<keyword evidence="3" id="KW-0720">Serine protease</keyword>
<dbReference type="AlphaFoldDB" id="A0A8C6N8Q9"/>
<reference evidence="6" key="3">
    <citation type="submission" date="2025-09" db="UniProtKB">
        <authorList>
            <consortium name="Ensembl"/>
        </authorList>
    </citation>
    <scope>IDENTIFICATION</scope>
</reference>
<dbReference type="InterPro" id="IPR033116">
    <property type="entry name" value="TRYPSIN_SER"/>
</dbReference>
<accession>A0A8C6N8Q9</accession>
<dbReference type="PROSITE" id="PS01180">
    <property type="entry name" value="CUB"/>
    <property type="match status" value="2"/>
</dbReference>
<dbReference type="InterPro" id="IPR001314">
    <property type="entry name" value="Peptidase_S1A"/>
</dbReference>
<evidence type="ECO:0000313" key="7">
    <source>
        <dbReference type="Proteomes" id="UP000694405"/>
    </source>
</evidence>
<dbReference type="InterPro" id="IPR009003">
    <property type="entry name" value="Peptidase_S1_PA"/>
</dbReference>
<dbReference type="FunFam" id="2.60.120.290:FF:000013">
    <property type="entry name" value="Membrane frizzled-related protein"/>
    <property type="match status" value="1"/>
</dbReference>
<dbReference type="InterPro" id="IPR035914">
    <property type="entry name" value="Sperma_CUB_dom_sf"/>
</dbReference>
<dbReference type="SMART" id="SM00020">
    <property type="entry name" value="Tryp_SPc"/>
    <property type="match status" value="1"/>
</dbReference>
<dbReference type="PROSITE" id="PS00134">
    <property type="entry name" value="TRYPSIN_HIS"/>
    <property type="match status" value="1"/>
</dbReference>
<keyword evidence="7" id="KW-1185">Reference proteome</keyword>
<dbReference type="PANTHER" id="PTHR24252">
    <property type="entry name" value="ACROSIN-RELATED"/>
    <property type="match status" value="1"/>
</dbReference>
<dbReference type="FunFam" id="2.40.10.10:FF:000003">
    <property type="entry name" value="Transmembrane serine protease 3"/>
    <property type="match status" value="1"/>
</dbReference>
<reference evidence="6" key="1">
    <citation type="submission" date="2020-03" db="EMBL/GenBank/DDBJ databases">
        <title>Melopsittacus undulatus (budgerigar) genome, bMelUnd1, maternal haplotype with Z.</title>
        <authorList>
            <person name="Gedman G."/>
            <person name="Mountcastle J."/>
            <person name="Haase B."/>
            <person name="Formenti G."/>
            <person name="Wright T."/>
            <person name="Apodaca J."/>
            <person name="Pelan S."/>
            <person name="Chow W."/>
            <person name="Rhie A."/>
            <person name="Howe K."/>
            <person name="Fedrigo O."/>
            <person name="Jarvis E.D."/>
        </authorList>
    </citation>
    <scope>NUCLEOTIDE SEQUENCE [LARGE SCALE GENOMIC DNA]</scope>
</reference>
<feature type="disulfide bond" evidence="5">
    <location>
        <begin position="420"/>
        <end position="447"/>
    </location>
</feature>
<dbReference type="PROSITE" id="PS50240">
    <property type="entry name" value="TRYPSIN_DOM"/>
    <property type="match status" value="1"/>
</dbReference>
<dbReference type="CDD" id="cd00190">
    <property type="entry name" value="Tryp_SPc"/>
    <property type="match status" value="1"/>
</dbReference>
<organism evidence="6 7">
    <name type="scientific">Melopsittacus undulatus</name>
    <name type="common">Budgerigar</name>
    <name type="synonym">Psittacus undulatus</name>
    <dbReference type="NCBI Taxonomy" id="13146"/>
    <lineage>
        <taxon>Eukaryota</taxon>
        <taxon>Metazoa</taxon>
        <taxon>Chordata</taxon>
        <taxon>Craniata</taxon>
        <taxon>Vertebrata</taxon>
        <taxon>Euteleostomi</taxon>
        <taxon>Archelosauria</taxon>
        <taxon>Archosauria</taxon>
        <taxon>Dinosauria</taxon>
        <taxon>Saurischia</taxon>
        <taxon>Theropoda</taxon>
        <taxon>Coelurosauria</taxon>
        <taxon>Aves</taxon>
        <taxon>Neognathae</taxon>
        <taxon>Neoaves</taxon>
        <taxon>Telluraves</taxon>
        <taxon>Australaves</taxon>
        <taxon>Psittaciformes</taxon>
        <taxon>Psittaculidae</taxon>
        <taxon>Melopsittacus</taxon>
    </lineage>
</organism>
<dbReference type="PRINTS" id="PR00722">
    <property type="entry name" value="CHYMOTRYPSIN"/>
</dbReference>
<dbReference type="Gene3D" id="2.60.120.290">
    <property type="entry name" value="Spermadhesin, CUB domain"/>
    <property type="match status" value="2"/>
</dbReference>
<keyword evidence="4 5" id="KW-1015">Disulfide bond</keyword>
<dbReference type="GO" id="GO:0006508">
    <property type="term" value="P:proteolysis"/>
    <property type="evidence" value="ECO:0007669"/>
    <property type="project" value="UniProtKB-KW"/>
</dbReference>
<evidence type="ECO:0000313" key="6">
    <source>
        <dbReference type="Ensembl" id="ENSMUNP00000005806.2"/>
    </source>
</evidence>
<dbReference type="InterPro" id="IPR043504">
    <property type="entry name" value="Peptidase_S1_PA_chymotrypsin"/>
</dbReference>
<dbReference type="CDD" id="cd00041">
    <property type="entry name" value="CUB"/>
    <property type="match status" value="2"/>
</dbReference>
<dbReference type="Gene3D" id="2.40.10.10">
    <property type="entry name" value="Trypsin-like serine proteases"/>
    <property type="match status" value="1"/>
</dbReference>
<reference evidence="6" key="2">
    <citation type="submission" date="2025-08" db="UniProtKB">
        <authorList>
            <consortium name="Ensembl"/>
        </authorList>
    </citation>
    <scope>IDENTIFICATION</scope>
</reference>
<dbReference type="Pfam" id="PF00431">
    <property type="entry name" value="CUB"/>
    <property type="match status" value="2"/>
</dbReference>
<dbReference type="GO" id="GO:0004252">
    <property type="term" value="F:serine-type endopeptidase activity"/>
    <property type="evidence" value="ECO:0007669"/>
    <property type="project" value="InterPro"/>
</dbReference>
<dbReference type="PANTHER" id="PTHR24252:SF7">
    <property type="entry name" value="HYALIN"/>
    <property type="match status" value="1"/>
</dbReference>
<evidence type="ECO:0000256" key="4">
    <source>
        <dbReference type="ARBA" id="ARBA00023157"/>
    </source>
</evidence>
<dbReference type="SUPFAM" id="SSF49854">
    <property type="entry name" value="Spermadhesin, CUB domain"/>
    <property type="match status" value="2"/>
</dbReference>
<dbReference type="Proteomes" id="UP000694405">
    <property type="component" value="Chromosome 8"/>
</dbReference>
<comment type="caution">
    <text evidence="5">Lacks conserved residue(s) required for the propagation of feature annotation.</text>
</comment>
<keyword evidence="1" id="KW-0645">Protease</keyword>
<dbReference type="PROSITE" id="PS00135">
    <property type="entry name" value="TRYPSIN_SER"/>
    <property type="match status" value="1"/>
</dbReference>
<name>A0A8C6N8Q9_MELUD</name>
<dbReference type="Ensembl" id="ENSMUNT00000006718.2">
    <property type="protein sequence ID" value="ENSMUNP00000005806.2"/>
    <property type="gene ID" value="ENSMUNG00000004719.2"/>
</dbReference>
<evidence type="ECO:0000256" key="3">
    <source>
        <dbReference type="ARBA" id="ARBA00022825"/>
    </source>
</evidence>
<dbReference type="InterPro" id="IPR001254">
    <property type="entry name" value="Trypsin_dom"/>
</dbReference>
<evidence type="ECO:0000256" key="2">
    <source>
        <dbReference type="ARBA" id="ARBA00022801"/>
    </source>
</evidence>
<dbReference type="SMART" id="SM00042">
    <property type="entry name" value="CUB"/>
    <property type="match status" value="2"/>
</dbReference>
<evidence type="ECO:0000256" key="1">
    <source>
        <dbReference type="ARBA" id="ARBA00022670"/>
    </source>
</evidence>
<dbReference type="InterPro" id="IPR000859">
    <property type="entry name" value="CUB_dom"/>
</dbReference>
<protein>
    <submittedName>
        <fullName evidence="6">Uncharacterized protein</fullName>
    </submittedName>
</protein>
<accession>A0A8V5GM27</accession>
<dbReference type="InterPro" id="IPR018114">
    <property type="entry name" value="TRYPSIN_HIS"/>
</dbReference>
<proteinExistence type="predicted"/>
<sequence>MPSNSALPRVEKLKLRLNPSLFFPFHSSDPKCGQKFQETKPWSYLNLFTRIVGGNQVKQGSHPWQVSLKRRHEHFCGGTIVSAQWVVTAAHCVLDRNILQYLDVTAGEHDLRIRENSEQTLPAKYVIKHPNFDPRRPMNYDIALLKLDGAFNFSSAVLPACLPDPDEKFEAGYICTACGWGRLNENGVLPQVLYEVNLPILNRKECSRALSNLNKPIQSDTIMCAGFPDGGKDACQGDSGGPLLCRGKHGAWTLAGVISWGMGCARGWASNNKKKHYNRGSPGIFTDLSVVLSWIQENMSLSHTVFSDVGAFCEGELRFPGSPEQLCVWTLFVPERNYILLRFSHFDIEPEMFCDYDSLSVYSTDNRLVGKFCGGDLPFPILIGSSSVRLKFISDNKDYGTGFSMTYKAITPDILPDSGCGSLAVLFEEGVLQSMHYPEHYNNMADCQWIVCAPESHVIKLTYQSFEVEESEDCSYDAVTVYEDVGKEEELAKSCGFDLPAPVLSSSAVMLVVFHSDETETFGGFRATISFVHVTGNRSNLGNCLFGTAQKSLW</sequence>
<dbReference type="SUPFAM" id="SSF50494">
    <property type="entry name" value="Trypsin-like serine proteases"/>
    <property type="match status" value="1"/>
</dbReference>
<keyword evidence="2" id="KW-0378">Hydrolase</keyword>